<feature type="domain" description="Carbohydrate kinase PfkB" evidence="2">
    <location>
        <begin position="1"/>
        <end position="135"/>
    </location>
</feature>
<dbReference type="InterPro" id="IPR005511">
    <property type="entry name" value="SMP-30"/>
</dbReference>
<dbReference type="InterPro" id="IPR013658">
    <property type="entry name" value="SGL"/>
</dbReference>
<dbReference type="Pfam" id="PF08450">
    <property type="entry name" value="SGL"/>
    <property type="match status" value="1"/>
</dbReference>
<dbReference type="InterPro" id="IPR029056">
    <property type="entry name" value="Ribokinase-like"/>
</dbReference>
<dbReference type="RefSeq" id="WP_255923915.1">
    <property type="nucleotide sequence ID" value="NZ_JANFNG010000043.1"/>
</dbReference>
<dbReference type="SUPFAM" id="SSF53613">
    <property type="entry name" value="Ribokinase-like"/>
    <property type="match status" value="1"/>
</dbReference>
<evidence type="ECO:0000259" key="2">
    <source>
        <dbReference type="Pfam" id="PF00294"/>
    </source>
</evidence>
<comment type="caution">
    <text evidence="4">The sequence shown here is derived from an EMBL/GenBank/DDBJ whole genome shotgun (WGS) entry which is preliminary data.</text>
</comment>
<gene>
    <name evidence="4" type="ORF">NGB36_30785</name>
</gene>
<evidence type="ECO:0000259" key="3">
    <source>
        <dbReference type="Pfam" id="PF08450"/>
    </source>
</evidence>
<dbReference type="InterPro" id="IPR011042">
    <property type="entry name" value="6-blade_b-propeller_TolB-like"/>
</dbReference>
<sequence length="371" mass="38887">MTDLLTFGETMLALRQEDPGPLRLGGQLRSSIAGAEATVAIGAARLGHDTAWCGRIGADDAGTLVLSALRGSGVDTRAVVTDPDAPTGLLIRLPRTAALTRVNYYRSGSAGSRLRAADLAPALVRSPKVVHTSGITAALGVRPPRAEDPGWVAACGTGIALLDEDGHLDWLARPEDGARTRMRMNDGCADPRGRFLAGSMAYDGTPGAGALYRVDIDGSVERILDGLTIPNGPVFSPDGSVMYLADSARRQIFAYDYDTLAGALGPAHLFAELGPQDGAPDGMAVETHGHLWSSEWGAARLRRYSPDGQLVQTLPLPATQPTSCAFGGPHGTDLFITTATYQLAYASPWDGRTLVHRSQVAGVPAGAARIR</sequence>
<evidence type="ECO:0000256" key="1">
    <source>
        <dbReference type="ARBA" id="ARBA00008853"/>
    </source>
</evidence>
<dbReference type="Gene3D" id="3.40.1190.20">
    <property type="match status" value="1"/>
</dbReference>
<reference evidence="4" key="1">
    <citation type="submission" date="2022-06" db="EMBL/GenBank/DDBJ databases">
        <title>Draft genome sequence of Streptomyces sp. RB6PN25 isolated from peat swamp forest in Thailand.</title>
        <authorList>
            <person name="Duangmal K."/>
            <person name="Klaysubun C."/>
        </authorList>
    </citation>
    <scope>NUCLEOTIDE SEQUENCE</scope>
    <source>
        <strain evidence="4">RB6PN25</strain>
    </source>
</reference>
<dbReference type="InterPro" id="IPR011611">
    <property type="entry name" value="PfkB_dom"/>
</dbReference>
<evidence type="ECO:0000313" key="4">
    <source>
        <dbReference type="EMBL" id="MCQ4084835.1"/>
    </source>
</evidence>
<dbReference type="Pfam" id="PF00294">
    <property type="entry name" value="PfkB"/>
    <property type="match status" value="1"/>
</dbReference>
<dbReference type="PANTHER" id="PTHR10907:SF47">
    <property type="entry name" value="REGUCALCIN"/>
    <property type="match status" value="1"/>
</dbReference>
<dbReference type="PRINTS" id="PR01790">
    <property type="entry name" value="SMP30FAMILY"/>
</dbReference>
<dbReference type="Proteomes" id="UP001057702">
    <property type="component" value="Unassembled WGS sequence"/>
</dbReference>
<evidence type="ECO:0000313" key="5">
    <source>
        <dbReference type="Proteomes" id="UP001057702"/>
    </source>
</evidence>
<comment type="similarity">
    <text evidence="1">Belongs to the SMP-30/CGR1 family.</text>
</comment>
<feature type="domain" description="SMP-30/Gluconolactonase/LRE-like region" evidence="3">
    <location>
        <begin position="146"/>
        <end position="340"/>
    </location>
</feature>
<dbReference type="Gene3D" id="2.120.10.30">
    <property type="entry name" value="TolB, C-terminal domain"/>
    <property type="match status" value="1"/>
</dbReference>
<keyword evidence="4" id="KW-0418">Kinase</keyword>
<organism evidence="4 5">
    <name type="scientific">Streptomyces humicola</name>
    <dbReference type="NCBI Taxonomy" id="2953240"/>
    <lineage>
        <taxon>Bacteria</taxon>
        <taxon>Bacillati</taxon>
        <taxon>Actinomycetota</taxon>
        <taxon>Actinomycetes</taxon>
        <taxon>Kitasatosporales</taxon>
        <taxon>Streptomycetaceae</taxon>
        <taxon>Streptomyces</taxon>
    </lineage>
</organism>
<dbReference type="EMBL" id="JANFNG010000043">
    <property type="protein sequence ID" value="MCQ4084835.1"/>
    <property type="molecule type" value="Genomic_DNA"/>
</dbReference>
<keyword evidence="4" id="KW-0808">Transferase</keyword>
<dbReference type="SUPFAM" id="SSF63829">
    <property type="entry name" value="Calcium-dependent phosphotriesterase"/>
    <property type="match status" value="1"/>
</dbReference>
<keyword evidence="5" id="KW-1185">Reference proteome</keyword>
<dbReference type="PANTHER" id="PTHR10907">
    <property type="entry name" value="REGUCALCIN"/>
    <property type="match status" value="1"/>
</dbReference>
<dbReference type="GO" id="GO:0016301">
    <property type="term" value="F:kinase activity"/>
    <property type="evidence" value="ECO:0007669"/>
    <property type="project" value="UniProtKB-KW"/>
</dbReference>
<accession>A0ABT1Q638</accession>
<name>A0ABT1Q638_9ACTN</name>
<protein>
    <submittedName>
        <fullName evidence="4">PfkB family carbohydrate kinase</fullName>
    </submittedName>
</protein>
<proteinExistence type="inferred from homology"/>